<sequence length="493" mass="53637">MTETTDRKVMSFADTGQPNTFDLTDDDGRTPASMASIPGYDANTRKDWSSIMSSTKISCSAVLVLATGSGRPPLQSHTFLNVDINDIFLRKRSNIYSILVGTLLAVLHEHLPTQQGVPADLINIFNGMSASEMITVSTTRIPSFGDDLQNPVNGYRTMGMLSSIRIEKSIPSAAVSPYRELFAAASNRRNPTTEDFVQTWEPFGVTTATHFIIIFGTPVTSLFSNHATSLLLSSAPGSRRSSVAPSPLIGPSISGSLRGFGDVSTNPSRTGSPGFSLTGRQSSNSAATTRDPSPSSHLPGMTEAQLTQGTSVEDVCAWHGIVESALGAAKYNSAEKSFLGMVLNHRKMLEVLVRLGLQDRYSTVFVPARTVAYAGGLHLSAQEVVKAYGWSVDSYKHKTLWFGWAEEVSSSRWIWKAPVPNQGVELQHYQCWQGIKYIWAPGGPLQFGRFSDNVSESYDGQAALRLKQTHIDQYRTSIISCLEESVHVPSTTQ</sequence>
<dbReference type="OrthoDB" id="3036161at2759"/>
<feature type="region of interest" description="Disordered" evidence="1">
    <location>
        <begin position="13"/>
        <end position="37"/>
    </location>
</feature>
<name>A0A0C3EUB2_PILCF</name>
<evidence type="ECO:0000313" key="3">
    <source>
        <dbReference type="Proteomes" id="UP000054166"/>
    </source>
</evidence>
<gene>
    <name evidence="2" type="ORF">PILCRDRAFT_93785</name>
</gene>
<keyword evidence="3" id="KW-1185">Reference proteome</keyword>
<protein>
    <submittedName>
        <fullName evidence="2">Uncharacterized protein</fullName>
    </submittedName>
</protein>
<proteinExistence type="predicted"/>
<feature type="region of interest" description="Disordered" evidence="1">
    <location>
        <begin position="259"/>
        <end position="300"/>
    </location>
</feature>
<organism evidence="2 3">
    <name type="scientific">Piloderma croceum (strain F 1598)</name>
    <dbReference type="NCBI Taxonomy" id="765440"/>
    <lineage>
        <taxon>Eukaryota</taxon>
        <taxon>Fungi</taxon>
        <taxon>Dikarya</taxon>
        <taxon>Basidiomycota</taxon>
        <taxon>Agaricomycotina</taxon>
        <taxon>Agaricomycetes</taxon>
        <taxon>Agaricomycetidae</taxon>
        <taxon>Atheliales</taxon>
        <taxon>Atheliaceae</taxon>
        <taxon>Piloderma</taxon>
    </lineage>
</organism>
<dbReference type="AlphaFoldDB" id="A0A0C3EUB2"/>
<dbReference type="HOGENOM" id="CLU_553325_0_0_1"/>
<dbReference type="EMBL" id="KN833258">
    <property type="protein sequence ID" value="KIM71614.1"/>
    <property type="molecule type" value="Genomic_DNA"/>
</dbReference>
<dbReference type="Proteomes" id="UP000054166">
    <property type="component" value="Unassembled WGS sequence"/>
</dbReference>
<feature type="compositionally biased region" description="Polar residues" evidence="1">
    <location>
        <begin position="263"/>
        <end position="296"/>
    </location>
</feature>
<accession>A0A0C3EUB2</accession>
<evidence type="ECO:0000313" key="2">
    <source>
        <dbReference type="EMBL" id="KIM71614.1"/>
    </source>
</evidence>
<dbReference type="InParanoid" id="A0A0C3EUB2"/>
<reference evidence="3" key="2">
    <citation type="submission" date="2015-01" db="EMBL/GenBank/DDBJ databases">
        <title>Evolutionary Origins and Diversification of the Mycorrhizal Mutualists.</title>
        <authorList>
            <consortium name="DOE Joint Genome Institute"/>
            <consortium name="Mycorrhizal Genomics Consortium"/>
            <person name="Kohler A."/>
            <person name="Kuo A."/>
            <person name="Nagy L.G."/>
            <person name="Floudas D."/>
            <person name="Copeland A."/>
            <person name="Barry K.W."/>
            <person name="Cichocki N."/>
            <person name="Veneault-Fourrey C."/>
            <person name="LaButti K."/>
            <person name="Lindquist E.A."/>
            <person name="Lipzen A."/>
            <person name="Lundell T."/>
            <person name="Morin E."/>
            <person name="Murat C."/>
            <person name="Riley R."/>
            <person name="Ohm R."/>
            <person name="Sun H."/>
            <person name="Tunlid A."/>
            <person name="Henrissat B."/>
            <person name="Grigoriev I.V."/>
            <person name="Hibbett D.S."/>
            <person name="Martin F."/>
        </authorList>
    </citation>
    <scope>NUCLEOTIDE SEQUENCE [LARGE SCALE GENOMIC DNA]</scope>
    <source>
        <strain evidence="3">F 1598</strain>
    </source>
</reference>
<evidence type="ECO:0000256" key="1">
    <source>
        <dbReference type="SAM" id="MobiDB-lite"/>
    </source>
</evidence>
<reference evidence="2 3" key="1">
    <citation type="submission" date="2014-04" db="EMBL/GenBank/DDBJ databases">
        <authorList>
            <consortium name="DOE Joint Genome Institute"/>
            <person name="Kuo A."/>
            <person name="Tarkka M."/>
            <person name="Buscot F."/>
            <person name="Kohler A."/>
            <person name="Nagy L.G."/>
            <person name="Floudas D."/>
            <person name="Copeland A."/>
            <person name="Barry K.W."/>
            <person name="Cichocki N."/>
            <person name="Veneault-Fourrey C."/>
            <person name="LaButti K."/>
            <person name="Lindquist E.A."/>
            <person name="Lipzen A."/>
            <person name="Lundell T."/>
            <person name="Morin E."/>
            <person name="Murat C."/>
            <person name="Sun H."/>
            <person name="Tunlid A."/>
            <person name="Henrissat B."/>
            <person name="Grigoriev I.V."/>
            <person name="Hibbett D.S."/>
            <person name="Martin F."/>
            <person name="Nordberg H.P."/>
            <person name="Cantor M.N."/>
            <person name="Hua S.X."/>
        </authorList>
    </citation>
    <scope>NUCLEOTIDE SEQUENCE [LARGE SCALE GENOMIC DNA]</scope>
    <source>
        <strain evidence="2 3">F 1598</strain>
    </source>
</reference>